<dbReference type="EMBL" id="JACBXV010000123">
    <property type="protein sequence ID" value="NYS69621.1"/>
    <property type="molecule type" value="Genomic_DNA"/>
</dbReference>
<name>A0A853ENA5_9ACTO</name>
<comment type="caution">
    <text evidence="3">The sequence shown here is derived from an EMBL/GenBank/DDBJ whole genome shotgun (WGS) entry which is preliminary data.</text>
</comment>
<dbReference type="AlphaFoldDB" id="A0A853ENA5"/>
<accession>A0A853ENA5</accession>
<keyword evidence="2" id="KW-0732">Signal</keyword>
<sequence>MSGRRRRLLAAASAAALAAGTLSACSFFGGGSEESTDGGSQQASNAPAAVTSVLESTRASAGSDEPVAISTELPVLASRETSEGKTPLTITLNSVTVSGGVTTVLFSVTNANTEAGDDWMPWDNLSDQVSGVPLNSEGAVSDSGGTNYNTDGVTILDTTNNEIYRAAYDTGGNCLCSPTSGLDIAPGRTVVFQTSFAALPEDVSTVTVTIPLAGSFDNVSVTR</sequence>
<evidence type="ECO:0000313" key="3">
    <source>
        <dbReference type="EMBL" id="NYS69621.1"/>
    </source>
</evidence>
<dbReference type="Proteomes" id="UP000572528">
    <property type="component" value="Unassembled WGS sequence"/>
</dbReference>
<evidence type="ECO:0000313" key="4">
    <source>
        <dbReference type="Proteomes" id="UP000572528"/>
    </source>
</evidence>
<evidence type="ECO:0000256" key="1">
    <source>
        <dbReference type="SAM" id="MobiDB-lite"/>
    </source>
</evidence>
<evidence type="ECO:0000256" key="2">
    <source>
        <dbReference type="SAM" id="SignalP"/>
    </source>
</evidence>
<feature type="chain" id="PRO_5032324543" evidence="2">
    <location>
        <begin position="25"/>
        <end position="223"/>
    </location>
</feature>
<organism evidence="3 4">
    <name type="scientific">Actinomyces bowdenii</name>
    <dbReference type="NCBI Taxonomy" id="131109"/>
    <lineage>
        <taxon>Bacteria</taxon>
        <taxon>Bacillati</taxon>
        <taxon>Actinomycetota</taxon>
        <taxon>Actinomycetes</taxon>
        <taxon>Actinomycetales</taxon>
        <taxon>Actinomycetaceae</taxon>
        <taxon>Actinomyces</taxon>
    </lineage>
</organism>
<proteinExistence type="predicted"/>
<feature type="signal peptide" evidence="2">
    <location>
        <begin position="1"/>
        <end position="24"/>
    </location>
</feature>
<dbReference type="PROSITE" id="PS51257">
    <property type="entry name" value="PROKAR_LIPOPROTEIN"/>
    <property type="match status" value="1"/>
</dbReference>
<gene>
    <name evidence="3" type="ORF">HZZ05_08860</name>
</gene>
<feature type="region of interest" description="Disordered" evidence="1">
    <location>
        <begin position="31"/>
        <end position="66"/>
    </location>
</feature>
<protein>
    <submittedName>
        <fullName evidence="3">Uncharacterized protein</fullName>
    </submittedName>
</protein>
<reference evidence="3 4" key="1">
    <citation type="submission" date="2020-07" db="EMBL/GenBank/DDBJ databases">
        <title>MOT database genomes.</title>
        <authorList>
            <person name="Joseph S."/>
            <person name="Aduse-Opoku J."/>
            <person name="Hashim A."/>
            <person name="Wade W."/>
            <person name="Curtis M."/>
        </authorList>
    </citation>
    <scope>NUCLEOTIDE SEQUENCE [LARGE SCALE GENOMIC DNA]</scope>
    <source>
        <strain evidence="3 4">WMus004</strain>
    </source>
</reference>